<organism evidence="1 2">
    <name type="scientific">Cotesia glomerata</name>
    <name type="common">Lepidopteran parasitic wasp</name>
    <name type="synonym">Apanteles glomeratus</name>
    <dbReference type="NCBI Taxonomy" id="32391"/>
    <lineage>
        <taxon>Eukaryota</taxon>
        <taxon>Metazoa</taxon>
        <taxon>Ecdysozoa</taxon>
        <taxon>Arthropoda</taxon>
        <taxon>Hexapoda</taxon>
        <taxon>Insecta</taxon>
        <taxon>Pterygota</taxon>
        <taxon>Neoptera</taxon>
        <taxon>Endopterygota</taxon>
        <taxon>Hymenoptera</taxon>
        <taxon>Apocrita</taxon>
        <taxon>Ichneumonoidea</taxon>
        <taxon>Braconidae</taxon>
        <taxon>Microgastrinae</taxon>
        <taxon>Cotesia</taxon>
    </lineage>
</organism>
<keyword evidence="2" id="KW-1185">Reference proteome</keyword>
<comment type="caution">
    <text evidence="1">The sequence shown here is derived from an EMBL/GenBank/DDBJ whole genome shotgun (WGS) entry which is preliminary data.</text>
</comment>
<accession>A0AAV7I6I2</accession>
<name>A0AAV7I6I2_COTGL</name>
<sequence>MYSTYQDQPVRGILVSSELTLYLEASSGKTPSMLPPEPYIPPELVELTLGVIDRGFWERSSSCLKYRYKNGDLSCLICLAHLYFHLFSWALLQQAPPTSHLTTRNVQRHDEKYLYPIGRQHRSETRCILLFRSSTYPPWKPNSTIAVRCILATDDLASCFDACAFARFPQPDSVFAPPFTLIPSFFYFSASQSTVLRICAQTDESAVIGYRN</sequence>
<evidence type="ECO:0000313" key="2">
    <source>
        <dbReference type="Proteomes" id="UP000826195"/>
    </source>
</evidence>
<gene>
    <name evidence="1" type="ORF">KQX54_008061</name>
</gene>
<dbReference type="AlphaFoldDB" id="A0AAV7I6I2"/>
<dbReference type="Proteomes" id="UP000826195">
    <property type="component" value="Unassembled WGS sequence"/>
</dbReference>
<protein>
    <submittedName>
        <fullName evidence="1">Uncharacterized protein</fullName>
    </submittedName>
</protein>
<proteinExistence type="predicted"/>
<reference evidence="1 2" key="1">
    <citation type="journal article" date="2021" name="J. Hered.">
        <title>A chromosome-level genome assembly of the parasitoid wasp, Cotesia glomerata (Hymenoptera: Braconidae).</title>
        <authorList>
            <person name="Pinto B.J."/>
            <person name="Weis J.J."/>
            <person name="Gamble T."/>
            <person name="Ode P.J."/>
            <person name="Paul R."/>
            <person name="Zaspel J.M."/>
        </authorList>
    </citation>
    <scope>NUCLEOTIDE SEQUENCE [LARGE SCALE GENOMIC DNA]</scope>
    <source>
        <strain evidence="1">CgM1</strain>
    </source>
</reference>
<evidence type="ECO:0000313" key="1">
    <source>
        <dbReference type="EMBL" id="KAH0554161.1"/>
    </source>
</evidence>
<dbReference type="EMBL" id="JAHXZJ010001119">
    <property type="protein sequence ID" value="KAH0554161.1"/>
    <property type="molecule type" value="Genomic_DNA"/>
</dbReference>